<accession>A0ABX2T3P0</accession>
<proteinExistence type="predicted"/>
<evidence type="ECO:0000313" key="1">
    <source>
        <dbReference type="EMBL" id="NYS47621.1"/>
    </source>
</evidence>
<sequence length="168" mass="20316">MKLDYENVKKFLEDPNKFEELLDSDSLIWIDWREYDEDIISYVNEKIEDKIEIVLQDNGKPYGEDIILKHKDKSLMIPYKEKMDRDTTIKYLNAFIQPKYEIRFCIESLGNDTLAFVVLYQSLWEKLENEFGKEKVRYYFEEITLESKMFDMDFETVFKILGERLGIE</sequence>
<reference evidence="1 2" key="1">
    <citation type="submission" date="2020-07" db="EMBL/GenBank/DDBJ databases">
        <title>MOT database genomes.</title>
        <authorList>
            <person name="Joseph S."/>
            <person name="Aduse-Opoku J."/>
            <person name="Hashim A."/>
            <person name="Wade W."/>
            <person name="Curtis M."/>
        </authorList>
    </citation>
    <scope>NUCLEOTIDE SEQUENCE [LARGE SCALE GENOMIC DNA]</scope>
    <source>
        <strain evidence="1 2">CIP 106318</strain>
    </source>
</reference>
<dbReference type="EMBL" id="JACBYF010000009">
    <property type="protein sequence ID" value="NYS47621.1"/>
    <property type="molecule type" value="Genomic_DNA"/>
</dbReference>
<comment type="caution">
    <text evidence="1">The sequence shown here is derived from an EMBL/GenBank/DDBJ whole genome shotgun (WGS) entry which is preliminary data.</text>
</comment>
<name>A0ABX2T3P0_9BACL</name>
<gene>
    <name evidence="1" type="ORF">HZY85_05340</name>
</gene>
<protein>
    <recommendedName>
        <fullName evidence="3">Glutathione reductase</fullName>
    </recommendedName>
</protein>
<organism evidence="1 2">
    <name type="scientific">Gemelliphila palaticanis</name>
    <dbReference type="NCBI Taxonomy" id="81950"/>
    <lineage>
        <taxon>Bacteria</taxon>
        <taxon>Bacillati</taxon>
        <taxon>Bacillota</taxon>
        <taxon>Bacilli</taxon>
        <taxon>Bacillales</taxon>
        <taxon>Gemellaceae</taxon>
        <taxon>Gemelliphila</taxon>
    </lineage>
</organism>
<evidence type="ECO:0000313" key="2">
    <source>
        <dbReference type="Proteomes" id="UP000531840"/>
    </source>
</evidence>
<dbReference type="Proteomes" id="UP000531840">
    <property type="component" value="Unassembled WGS sequence"/>
</dbReference>
<dbReference type="RefSeq" id="WP_179941409.1">
    <property type="nucleotide sequence ID" value="NZ_JACBYF010000009.1"/>
</dbReference>
<evidence type="ECO:0008006" key="3">
    <source>
        <dbReference type="Google" id="ProtNLM"/>
    </source>
</evidence>
<keyword evidence="2" id="KW-1185">Reference proteome</keyword>